<gene>
    <name evidence="1" type="ORF">CI15_26610</name>
</gene>
<evidence type="ECO:0000313" key="2">
    <source>
        <dbReference type="Proteomes" id="UP000075613"/>
    </source>
</evidence>
<protein>
    <submittedName>
        <fullName evidence="1">Uncharacterized protein</fullName>
    </submittedName>
</protein>
<comment type="caution">
    <text evidence="1">The sequence shown here is derived from an EMBL/GenBank/DDBJ whole genome shotgun (WGS) entry which is preliminary data.</text>
</comment>
<evidence type="ECO:0000313" key="1">
    <source>
        <dbReference type="EMBL" id="KXU84075.1"/>
    </source>
</evidence>
<dbReference type="EMBL" id="LRBG01000037">
    <property type="protein sequence ID" value="KXU84075.1"/>
    <property type="molecule type" value="Genomic_DNA"/>
</dbReference>
<accession>A0A149PG75</accession>
<dbReference type="AlphaFoldDB" id="A0A149PG75"/>
<keyword evidence="2" id="KW-1185">Reference proteome</keyword>
<organism evidence="1 2">
    <name type="scientific">Paraburkholderia monticola</name>
    <dbReference type="NCBI Taxonomy" id="1399968"/>
    <lineage>
        <taxon>Bacteria</taxon>
        <taxon>Pseudomonadati</taxon>
        <taxon>Pseudomonadota</taxon>
        <taxon>Betaproteobacteria</taxon>
        <taxon>Burkholderiales</taxon>
        <taxon>Burkholderiaceae</taxon>
        <taxon>Paraburkholderia</taxon>
    </lineage>
</organism>
<name>A0A149PG75_9BURK</name>
<sequence length="62" mass="6941">MVTELTPAQAPPATSRLQVHGIQHLGQVTNREFETLHRGLVRQAIFPFDVSIIRNLKSVSPH</sequence>
<reference evidence="1 2" key="1">
    <citation type="journal article" date="2015" name="Int. J. Syst. Evol. Microbiol.">
        <title>Burkholderia monticola sp. nov., isolated from mountain soil.</title>
        <authorList>
            <person name="Baek I."/>
            <person name="Seo B."/>
            <person name="Lee I."/>
            <person name="Yi H."/>
            <person name="Chun J."/>
        </authorList>
    </citation>
    <scope>NUCLEOTIDE SEQUENCE [LARGE SCALE GENOMIC DNA]</scope>
    <source>
        <strain evidence="1 2">JC2948</strain>
    </source>
</reference>
<dbReference type="Proteomes" id="UP000075613">
    <property type="component" value="Unassembled WGS sequence"/>
</dbReference>
<proteinExistence type="predicted"/>